<gene>
    <name evidence="2" type="ORF">G4177_22625</name>
</gene>
<accession>A0ABR9PSR3</accession>
<comment type="caution">
    <text evidence="2">The sequence shown here is derived from an EMBL/GenBank/DDBJ whole genome shotgun (WGS) entry which is preliminary data.</text>
</comment>
<name>A0ABR9PSR3_9BACT</name>
<dbReference type="RefSeq" id="WP_193428191.1">
    <property type="nucleotide sequence ID" value="NZ_CBCSIP010000007.1"/>
</dbReference>
<evidence type="ECO:0000313" key="3">
    <source>
        <dbReference type="Proteomes" id="UP001516472"/>
    </source>
</evidence>
<dbReference type="Proteomes" id="UP001516472">
    <property type="component" value="Unassembled WGS sequence"/>
</dbReference>
<proteinExistence type="predicted"/>
<protein>
    <recommendedName>
        <fullName evidence="4">DUF1444 family protein</fullName>
    </recommendedName>
</protein>
<feature type="chain" id="PRO_5045715614" description="DUF1444 family protein" evidence="1">
    <location>
        <begin position="27"/>
        <end position="438"/>
    </location>
</feature>
<feature type="signal peptide" evidence="1">
    <location>
        <begin position="1"/>
        <end position="26"/>
    </location>
</feature>
<sequence length="438" mass="47887">MSRNTQWKVALFGVSALVLVAALVFASGATQSSGESLPELTEKDAFAQQAMAALRAGGVKDELVYDPERFLIQGIAPDGGLGMALFLTNFHAEYLARPPEQRAEVLARLGRTGVLPEAPETYAQVRPLLRLVVRARDTFEQFSQEPGVSAPVSWRPLGEVLAVALVQDTADAMRYVTSDDLARWGIPYEQAHTDAMANLRRLDPVPLRSLTLGACLLSTDDSYAASRLLLEDVVRGCQVQGEQVVMVPNRDTLLITGSEDATGLLAVAEAALVGVKAPRPVDGHALRLTADGWKPFLPEPGSPSRSLLENLAFASRVRSYHEQTGRLRQQHEQEGSQLFVAGYLPEQDAQGRFFGQTVWHSDGETLLPRADVIRFMDSALGPDAPPVASVRWDLVVRDAGTLLMPEPGLYPERYRVRSFPSKAQLQRWQADPTAMDLP</sequence>
<organism evidence="2 3">
    <name type="scientific">Corallococcus soli</name>
    <dbReference type="NCBI Taxonomy" id="2710757"/>
    <lineage>
        <taxon>Bacteria</taxon>
        <taxon>Pseudomonadati</taxon>
        <taxon>Myxococcota</taxon>
        <taxon>Myxococcia</taxon>
        <taxon>Myxococcales</taxon>
        <taxon>Cystobacterineae</taxon>
        <taxon>Myxococcaceae</taxon>
        <taxon>Corallococcus</taxon>
    </lineage>
</organism>
<evidence type="ECO:0000313" key="2">
    <source>
        <dbReference type="EMBL" id="MBE4750971.1"/>
    </source>
</evidence>
<reference evidence="2 3" key="1">
    <citation type="submission" date="2020-02" db="EMBL/GenBank/DDBJ databases">
        <authorList>
            <person name="Babadi Z.K."/>
            <person name="Risdian C."/>
            <person name="Ebrahimipour G.H."/>
            <person name="Wink J."/>
        </authorList>
    </citation>
    <scope>NUCLEOTIDE SEQUENCE [LARGE SCALE GENOMIC DNA]</scope>
    <source>
        <strain evidence="2 3">ZKHCc1 1396</strain>
    </source>
</reference>
<evidence type="ECO:0000256" key="1">
    <source>
        <dbReference type="SAM" id="SignalP"/>
    </source>
</evidence>
<keyword evidence="1" id="KW-0732">Signal</keyword>
<dbReference type="EMBL" id="JAAIYO010000007">
    <property type="protein sequence ID" value="MBE4750971.1"/>
    <property type="molecule type" value="Genomic_DNA"/>
</dbReference>
<evidence type="ECO:0008006" key="4">
    <source>
        <dbReference type="Google" id="ProtNLM"/>
    </source>
</evidence>
<keyword evidence="3" id="KW-1185">Reference proteome</keyword>